<dbReference type="Gene3D" id="2.115.10.20">
    <property type="entry name" value="Glycosyl hydrolase domain, family 43"/>
    <property type="match status" value="1"/>
</dbReference>
<evidence type="ECO:0000313" key="2">
    <source>
        <dbReference type="Proteomes" id="UP000317171"/>
    </source>
</evidence>
<dbReference type="InterPro" id="IPR023296">
    <property type="entry name" value="Glyco_hydro_beta-prop_sf"/>
</dbReference>
<protein>
    <submittedName>
        <fullName evidence="1">Glycosyl hydrolases family 43</fullName>
    </submittedName>
</protein>
<accession>A0A517RP40</accession>
<name>A0A517RP40_9PLAN</name>
<evidence type="ECO:0000313" key="1">
    <source>
        <dbReference type="EMBL" id="QDT45647.1"/>
    </source>
</evidence>
<dbReference type="AlphaFoldDB" id="A0A517RP40"/>
<sequence length="349" mass="39572">MLKWLLKKDVVFWWRQTDLVRLSLFRLVALFVLLEGTVCADSFVNYDVSRQYKVELTKRSDMGEASLREHTIVWHPAKRKYYLLTDVISLNSKYHPNTYESEIHLFSSKDLSNWHYHGVAIRKGSTTEAYDLHGVASPVAATLKDGKILCPFSARRTEKFTRRSVGLAYSNNDPEQIPWNKTEQPISDLVGEDDDTALVSDATCDQFHLYHRTAGPNGYQIIHRTSSDPMQFDSWSNAVVVAPPPKTVRAQELTGATFVEGAYHLFVIEHFFKGGAQIAHLVSPCPEGPFQSFQKNERYLQPGDQPRNVIYSGHITPVVKNGTLAAFFWTVSQKGKRYGLLGHPVQKSP</sequence>
<gene>
    <name evidence="1" type="ORF">Pan241w_57730</name>
</gene>
<keyword evidence="2" id="KW-1185">Reference proteome</keyword>
<reference evidence="1 2" key="1">
    <citation type="submission" date="2019-02" db="EMBL/GenBank/DDBJ databases">
        <title>Deep-cultivation of Planctomycetes and their phenomic and genomic characterization uncovers novel biology.</title>
        <authorList>
            <person name="Wiegand S."/>
            <person name="Jogler M."/>
            <person name="Boedeker C."/>
            <person name="Pinto D."/>
            <person name="Vollmers J."/>
            <person name="Rivas-Marin E."/>
            <person name="Kohn T."/>
            <person name="Peeters S.H."/>
            <person name="Heuer A."/>
            <person name="Rast P."/>
            <person name="Oberbeckmann S."/>
            <person name="Bunk B."/>
            <person name="Jeske O."/>
            <person name="Meyerdierks A."/>
            <person name="Storesund J.E."/>
            <person name="Kallscheuer N."/>
            <person name="Luecker S."/>
            <person name="Lage O.M."/>
            <person name="Pohl T."/>
            <person name="Merkel B.J."/>
            <person name="Hornburger P."/>
            <person name="Mueller R.-W."/>
            <person name="Bruemmer F."/>
            <person name="Labrenz M."/>
            <person name="Spormann A.M."/>
            <person name="Op den Camp H."/>
            <person name="Overmann J."/>
            <person name="Amann R."/>
            <person name="Jetten M.S.M."/>
            <person name="Mascher T."/>
            <person name="Medema M.H."/>
            <person name="Devos D.P."/>
            <person name="Kaster A.-K."/>
            <person name="Ovreas L."/>
            <person name="Rohde M."/>
            <person name="Galperin M.Y."/>
            <person name="Jogler C."/>
        </authorList>
    </citation>
    <scope>NUCLEOTIDE SEQUENCE [LARGE SCALE GENOMIC DNA]</scope>
    <source>
        <strain evidence="1 2">Pan241w</strain>
    </source>
</reference>
<dbReference type="EMBL" id="CP036269">
    <property type="protein sequence ID" value="QDT45647.1"/>
    <property type="molecule type" value="Genomic_DNA"/>
</dbReference>
<dbReference type="Proteomes" id="UP000317171">
    <property type="component" value="Chromosome"/>
</dbReference>
<dbReference type="KEGG" id="gaz:Pan241w_57730"/>
<keyword evidence="1" id="KW-0378">Hydrolase</keyword>
<dbReference type="GO" id="GO:0016787">
    <property type="term" value="F:hydrolase activity"/>
    <property type="evidence" value="ECO:0007669"/>
    <property type="project" value="UniProtKB-KW"/>
</dbReference>
<dbReference type="SUPFAM" id="SSF75005">
    <property type="entry name" value="Arabinanase/levansucrase/invertase"/>
    <property type="match status" value="1"/>
</dbReference>
<organism evidence="1 2">
    <name type="scientific">Gimesia alba</name>
    <dbReference type="NCBI Taxonomy" id="2527973"/>
    <lineage>
        <taxon>Bacteria</taxon>
        <taxon>Pseudomonadati</taxon>
        <taxon>Planctomycetota</taxon>
        <taxon>Planctomycetia</taxon>
        <taxon>Planctomycetales</taxon>
        <taxon>Planctomycetaceae</taxon>
        <taxon>Gimesia</taxon>
    </lineage>
</organism>
<proteinExistence type="predicted"/>